<name>A0AAD4LQI6_9AGAM</name>
<organism evidence="2 3">
    <name type="scientific">Lactarius akahatsu</name>
    <dbReference type="NCBI Taxonomy" id="416441"/>
    <lineage>
        <taxon>Eukaryota</taxon>
        <taxon>Fungi</taxon>
        <taxon>Dikarya</taxon>
        <taxon>Basidiomycota</taxon>
        <taxon>Agaricomycotina</taxon>
        <taxon>Agaricomycetes</taxon>
        <taxon>Russulales</taxon>
        <taxon>Russulaceae</taxon>
        <taxon>Lactarius</taxon>
    </lineage>
</organism>
<protein>
    <submittedName>
        <fullName evidence="2">Uncharacterized protein</fullName>
    </submittedName>
</protein>
<dbReference type="EMBL" id="JAKELL010000001">
    <property type="protein sequence ID" value="KAH9001308.1"/>
    <property type="molecule type" value="Genomic_DNA"/>
</dbReference>
<feature type="compositionally biased region" description="Low complexity" evidence="1">
    <location>
        <begin position="116"/>
        <end position="131"/>
    </location>
</feature>
<feature type="compositionally biased region" description="Polar residues" evidence="1">
    <location>
        <begin position="132"/>
        <end position="142"/>
    </location>
</feature>
<dbReference type="Proteomes" id="UP001201163">
    <property type="component" value="Unassembled WGS sequence"/>
</dbReference>
<proteinExistence type="predicted"/>
<gene>
    <name evidence="2" type="ORF">EDB92DRAFT_43333</name>
</gene>
<accession>A0AAD4LQI6</accession>
<keyword evidence="3" id="KW-1185">Reference proteome</keyword>
<evidence type="ECO:0000313" key="3">
    <source>
        <dbReference type="Proteomes" id="UP001201163"/>
    </source>
</evidence>
<feature type="compositionally biased region" description="Polar residues" evidence="1">
    <location>
        <begin position="1"/>
        <end position="25"/>
    </location>
</feature>
<evidence type="ECO:0000313" key="2">
    <source>
        <dbReference type="EMBL" id="KAH9001308.1"/>
    </source>
</evidence>
<feature type="region of interest" description="Disordered" evidence="1">
    <location>
        <begin position="1"/>
        <end position="145"/>
    </location>
</feature>
<reference evidence="2" key="1">
    <citation type="submission" date="2022-01" db="EMBL/GenBank/DDBJ databases">
        <title>Comparative genomics reveals a dynamic genome evolution in the ectomycorrhizal milk-cap (Lactarius) mushrooms.</title>
        <authorList>
            <consortium name="DOE Joint Genome Institute"/>
            <person name="Lebreton A."/>
            <person name="Tang N."/>
            <person name="Kuo A."/>
            <person name="LaButti K."/>
            <person name="Drula E."/>
            <person name="Barry K."/>
            <person name="Clum A."/>
            <person name="Lipzen A."/>
            <person name="Mousain D."/>
            <person name="Ng V."/>
            <person name="Wang R."/>
            <person name="Wang X."/>
            <person name="Dai Y."/>
            <person name="Henrissat B."/>
            <person name="Grigoriev I.V."/>
            <person name="Guerin-Laguette A."/>
            <person name="Yu F."/>
            <person name="Martin F.M."/>
        </authorList>
    </citation>
    <scope>NUCLEOTIDE SEQUENCE</scope>
    <source>
        <strain evidence="2">QP</strain>
    </source>
</reference>
<comment type="caution">
    <text evidence="2">The sequence shown here is derived from an EMBL/GenBank/DDBJ whole genome shotgun (WGS) entry which is preliminary data.</text>
</comment>
<feature type="compositionally biased region" description="Basic and acidic residues" evidence="1">
    <location>
        <begin position="38"/>
        <end position="59"/>
    </location>
</feature>
<dbReference type="AlphaFoldDB" id="A0AAD4LQI6"/>
<feature type="compositionally biased region" description="Acidic residues" evidence="1">
    <location>
        <begin position="60"/>
        <end position="75"/>
    </location>
</feature>
<evidence type="ECO:0000256" key="1">
    <source>
        <dbReference type="SAM" id="MobiDB-lite"/>
    </source>
</evidence>
<sequence>MPSLRRTLSTPSVRVSPYPSLTSRSQRPHRRSSGSDLSARKVLGDIDWWRVADGQREKNEEEEGGEGEGDEEGDEATSVPVVDAPTVADHSENASAAIERPSTPDVGVRIFGLNSPQRPIATTPRTPTRRTVSGSSASSLESTPEVLRTPLERLSFADMGFADPGPGMSPFHIRLASLGALPFVPKYIAPEIGDQDEDPILVADGALICHDDLFA</sequence>